<evidence type="ECO:0000256" key="7">
    <source>
        <dbReference type="ARBA" id="ARBA00024284"/>
    </source>
</evidence>
<feature type="compositionally biased region" description="Low complexity" evidence="8">
    <location>
        <begin position="633"/>
        <end position="642"/>
    </location>
</feature>
<dbReference type="Pfam" id="PF14244">
    <property type="entry name" value="Retrotran_gag_3"/>
    <property type="match status" value="2"/>
</dbReference>
<evidence type="ECO:0000256" key="1">
    <source>
        <dbReference type="ARBA" id="ARBA00001954"/>
    </source>
</evidence>
<evidence type="ECO:0000256" key="4">
    <source>
        <dbReference type="ARBA" id="ARBA00022723"/>
    </source>
</evidence>
<evidence type="ECO:0000256" key="5">
    <source>
        <dbReference type="ARBA" id="ARBA00023002"/>
    </source>
</evidence>
<dbReference type="EMBL" id="PKPP01000567">
    <property type="protein sequence ID" value="PWA91157.1"/>
    <property type="molecule type" value="Genomic_DNA"/>
</dbReference>
<dbReference type="InterPro" id="IPR014710">
    <property type="entry name" value="RmlC-like_jellyroll"/>
</dbReference>
<dbReference type="OrthoDB" id="271433at2759"/>
<dbReference type="SUPFAM" id="SSF51182">
    <property type="entry name" value="RmlC-like cupins"/>
    <property type="match status" value="1"/>
</dbReference>
<dbReference type="InterPro" id="IPR011051">
    <property type="entry name" value="RmlC_Cupin_sf"/>
</dbReference>
<accession>A0A2U1PZK9</accession>
<gene>
    <name evidence="11" type="ORF">CTI12_AA092240</name>
</gene>
<feature type="region of interest" description="Disordered" evidence="8">
    <location>
        <begin position="601"/>
        <end position="642"/>
    </location>
</feature>
<dbReference type="GO" id="GO:0046872">
    <property type="term" value="F:metal ion binding"/>
    <property type="evidence" value="ECO:0007669"/>
    <property type="project" value="UniProtKB-KW"/>
</dbReference>
<keyword evidence="4" id="KW-0479">Metal-binding</keyword>
<keyword evidence="11" id="KW-0223">Dioxygenase</keyword>
<proteinExistence type="inferred from homology"/>
<evidence type="ECO:0000256" key="6">
    <source>
        <dbReference type="ARBA" id="ARBA00023004"/>
    </source>
</evidence>
<keyword evidence="5" id="KW-0560">Oxidoreductase</keyword>
<comment type="cofactor">
    <cofactor evidence="1">
        <name>Fe(2+)</name>
        <dbReference type="ChEBI" id="CHEBI:29033"/>
    </cofactor>
</comment>
<dbReference type="InterPro" id="IPR005162">
    <property type="entry name" value="Retrotrans_gag_dom"/>
</dbReference>
<dbReference type="InterPro" id="IPR012864">
    <property type="entry name" value="PCO/ADO"/>
</dbReference>
<dbReference type="GO" id="GO:0017172">
    <property type="term" value="F:cysteine dioxygenase activity"/>
    <property type="evidence" value="ECO:0007669"/>
    <property type="project" value="UniProtKB-EC"/>
</dbReference>
<protein>
    <recommendedName>
        <fullName evidence="3">cysteine dioxygenase</fullName>
        <ecNumber evidence="3">1.13.11.20</ecNumber>
    </recommendedName>
</protein>
<name>A0A2U1PZK9_ARTAN</name>
<dbReference type="Pfam" id="PF07847">
    <property type="entry name" value="PCO_ADO"/>
    <property type="match status" value="1"/>
</dbReference>
<dbReference type="Pfam" id="PF03732">
    <property type="entry name" value="Retrotrans_gag"/>
    <property type="match status" value="2"/>
</dbReference>
<dbReference type="PANTHER" id="PTHR37610">
    <property type="entry name" value="CCHC-TYPE DOMAIN-CONTAINING PROTEIN"/>
    <property type="match status" value="1"/>
</dbReference>
<evidence type="ECO:0000256" key="3">
    <source>
        <dbReference type="ARBA" id="ARBA00013133"/>
    </source>
</evidence>
<comment type="caution">
    <text evidence="11">The sequence shown here is derived from an EMBL/GenBank/DDBJ whole genome shotgun (WGS) entry which is preliminary data.</text>
</comment>
<dbReference type="GO" id="GO:0070483">
    <property type="term" value="P:detection of hypoxia"/>
    <property type="evidence" value="ECO:0007669"/>
    <property type="project" value="UniProtKB-ARBA"/>
</dbReference>
<dbReference type="PANTHER" id="PTHR37610:SF6">
    <property type="entry name" value="GAG-POLYPEPTIDE OF LTR COPIA-TYPE-RELATED"/>
    <property type="match status" value="1"/>
</dbReference>
<organism evidence="11 12">
    <name type="scientific">Artemisia annua</name>
    <name type="common">Sweet wormwood</name>
    <dbReference type="NCBI Taxonomy" id="35608"/>
    <lineage>
        <taxon>Eukaryota</taxon>
        <taxon>Viridiplantae</taxon>
        <taxon>Streptophyta</taxon>
        <taxon>Embryophyta</taxon>
        <taxon>Tracheophyta</taxon>
        <taxon>Spermatophyta</taxon>
        <taxon>Magnoliopsida</taxon>
        <taxon>eudicotyledons</taxon>
        <taxon>Gunneridae</taxon>
        <taxon>Pentapetalae</taxon>
        <taxon>asterids</taxon>
        <taxon>campanulids</taxon>
        <taxon>Asterales</taxon>
        <taxon>Asteraceae</taxon>
        <taxon>Asteroideae</taxon>
        <taxon>Anthemideae</taxon>
        <taxon>Artemisiinae</taxon>
        <taxon>Artemisia</taxon>
    </lineage>
</organism>
<keyword evidence="12" id="KW-1185">Reference proteome</keyword>
<comment type="similarity">
    <text evidence="2">Belongs to the cysteine dioxygenase family.</text>
</comment>
<evidence type="ECO:0000259" key="9">
    <source>
        <dbReference type="Pfam" id="PF03732"/>
    </source>
</evidence>
<dbReference type="Proteomes" id="UP000245207">
    <property type="component" value="Unassembled WGS sequence"/>
</dbReference>
<dbReference type="CDD" id="cd20289">
    <property type="entry name" value="cupin_ADO"/>
    <property type="match status" value="1"/>
</dbReference>
<evidence type="ECO:0000256" key="8">
    <source>
        <dbReference type="SAM" id="MobiDB-lite"/>
    </source>
</evidence>
<reference evidence="11 12" key="1">
    <citation type="journal article" date="2018" name="Mol. Plant">
        <title>The genome of Artemisia annua provides insight into the evolution of Asteraceae family and artemisinin biosynthesis.</title>
        <authorList>
            <person name="Shen Q."/>
            <person name="Zhang L."/>
            <person name="Liao Z."/>
            <person name="Wang S."/>
            <person name="Yan T."/>
            <person name="Shi P."/>
            <person name="Liu M."/>
            <person name="Fu X."/>
            <person name="Pan Q."/>
            <person name="Wang Y."/>
            <person name="Lv Z."/>
            <person name="Lu X."/>
            <person name="Zhang F."/>
            <person name="Jiang W."/>
            <person name="Ma Y."/>
            <person name="Chen M."/>
            <person name="Hao X."/>
            <person name="Li L."/>
            <person name="Tang Y."/>
            <person name="Lv G."/>
            <person name="Zhou Y."/>
            <person name="Sun X."/>
            <person name="Brodelius P.E."/>
            <person name="Rose J.K.C."/>
            <person name="Tang K."/>
        </authorList>
    </citation>
    <scope>NUCLEOTIDE SEQUENCE [LARGE SCALE GENOMIC DNA]</scope>
    <source>
        <strain evidence="12">cv. Huhao1</strain>
        <tissue evidence="11">Leaf</tissue>
    </source>
</reference>
<dbReference type="Gene3D" id="2.60.120.10">
    <property type="entry name" value="Jelly Rolls"/>
    <property type="match status" value="1"/>
</dbReference>
<dbReference type="InterPro" id="IPR029472">
    <property type="entry name" value="Copia-like_N"/>
</dbReference>
<feature type="domain" description="Retrotransposon gag" evidence="9">
    <location>
        <begin position="410"/>
        <end position="509"/>
    </location>
</feature>
<evidence type="ECO:0000256" key="2">
    <source>
        <dbReference type="ARBA" id="ARBA00006622"/>
    </source>
</evidence>
<feature type="domain" description="Retrotransposon Copia-like N-terminal" evidence="10">
    <location>
        <begin position="10"/>
        <end position="58"/>
    </location>
</feature>
<sequence>MDSSNLLYVHPSDGPGSLPMQEKLVGAQNYRSWRRSMEIGLSTKRKLGFVKGTIPKPPSVPIAPVTVVENNARIEMWETCNNLVISWIMSSVSDSIAKSVMFIGSASEIWSQLETRFSLSNGSRKYKLSKDTFGISQKGSSVSEYYTKMKCVWEELDSMNNLPRLTAITQKMSVFLNAVEKQKEEQRLFQFLNGLDECCGPQRSQLLLINPLPSVENACAVIQQEESQKDVFHGSTIVESTALFSKNGGKEKCSICGFKWHPPERCWEKVGYPVWHHKYKPPGKPNQSRTKENDRSRGVGNNTNHRRTAASVTSGSGSFTFTSEQFENLMRNVLKDMQPGSLPMQEKLVGAQNYRSWRRSMEIGLSTKRKLGFVKGTIPKPPSVPIAPVTVVENNARIEMWETCNNLVISWIMSSVSDSIAKSVMFIGSASEIWSQLETRFSLSNGSRKYKLSKDTFGISQKGSSVSEYYTKMKCVWEELDSMNNLPRLTAITQKMSVFLNAVEKQKEEQRLFQFLNGLDECCGPQRSQLLLINPLPSVENACAVIQQEESQKDVFHGSTIVESTALFSKNGGKEKCSICGFKWHPPERCWEKVGYPVWHHKYKPPGKPNQSRTKENDRSRGVGNNTNHRRTAASVTSGSGSFTFTSEQFENLMRNVLKDMQPGTTEECADDDLEFVAYVPAQPEVRRSSRTSKPPAWAKDFVTPTVKPSANQVTAPILSSQFKCFLSNLISHQDPKGMTVTRSLKMVMIPLQRVYMMCLEVFKGVGTVPSPSADWKLRHILAVTHKPYSTPAPIPLHTPPKPLPFTKLSPEALQQRRKEGLCFRCPEKFVPGHKCSPPQFLIIVDNDDQQPLTDSTEPALQAETPTPQLWSLSAAAFCKGGGCGEGFFLSKLALHHHLTLFLLFPPTYVAHSFSFPDNIIQFLWFLCDRLMPEDVGLPRNLQFLDPDNTIVYTTIYECQNFSLYLFFLLQNAIIPLHNHPGMTVFSKLLLGKLHIKAYDLVNPDIADNSPSPSQPKLASLKTDSVFTAPCNTSVLYPTSGGNIHAFTAITPCAILDVVGPSYSRKDGRDCTYYRDISDRVSQYENMTASEEDGKCYRWLEEIEMPKESEMDRIEYLGPKITEDLTSNVDHLLLVMYINTSLAVIVNKNPILRITLCQIPDFVLKYLISFRISTLKSLSQRESPKW</sequence>
<feature type="domain" description="Retrotransposon Copia-like N-terminal" evidence="10">
    <location>
        <begin position="347"/>
        <end position="382"/>
    </location>
</feature>
<evidence type="ECO:0000259" key="10">
    <source>
        <dbReference type="Pfam" id="PF14244"/>
    </source>
</evidence>
<evidence type="ECO:0000313" key="12">
    <source>
        <dbReference type="Proteomes" id="UP000245207"/>
    </source>
</evidence>
<feature type="region of interest" description="Disordered" evidence="8">
    <location>
        <begin position="278"/>
        <end position="316"/>
    </location>
</feature>
<evidence type="ECO:0000313" key="11">
    <source>
        <dbReference type="EMBL" id="PWA91157.1"/>
    </source>
</evidence>
<comment type="catalytic activity">
    <reaction evidence="7">
        <text>L-cysteine + O2 = 3-sulfino-L-alanine + H(+)</text>
        <dbReference type="Rhea" id="RHEA:20441"/>
        <dbReference type="ChEBI" id="CHEBI:15378"/>
        <dbReference type="ChEBI" id="CHEBI:15379"/>
        <dbReference type="ChEBI" id="CHEBI:35235"/>
        <dbReference type="ChEBI" id="CHEBI:61085"/>
        <dbReference type="EC" id="1.13.11.20"/>
    </reaction>
    <physiologicalReaction direction="left-to-right" evidence="7">
        <dbReference type="Rhea" id="RHEA:20442"/>
    </physiologicalReaction>
</comment>
<dbReference type="AlphaFoldDB" id="A0A2U1PZK9"/>
<feature type="domain" description="Retrotransposon gag" evidence="9">
    <location>
        <begin position="86"/>
        <end position="185"/>
    </location>
</feature>
<dbReference type="EC" id="1.13.11.20" evidence="3"/>
<keyword evidence="6" id="KW-0408">Iron</keyword>